<protein>
    <submittedName>
        <fullName evidence="1">Uncharacterized protein</fullName>
    </submittedName>
</protein>
<proteinExistence type="predicted"/>
<evidence type="ECO:0000313" key="1">
    <source>
        <dbReference type="EMBL" id="JAE31956.1"/>
    </source>
</evidence>
<name>A0A0A9HAT6_ARUDO</name>
<dbReference type="EMBL" id="GBRH01165940">
    <property type="protein sequence ID" value="JAE31956.1"/>
    <property type="molecule type" value="Transcribed_RNA"/>
</dbReference>
<dbReference type="AlphaFoldDB" id="A0A0A9HAT6"/>
<sequence length="59" mass="6920">MEEECMAVQLNSWRLHFPSYVPPRSLVVRSKFGLQWHMRPIGGTRIALHCTKNWRVATP</sequence>
<reference evidence="1" key="1">
    <citation type="submission" date="2014-09" db="EMBL/GenBank/DDBJ databases">
        <authorList>
            <person name="Magalhaes I.L.F."/>
            <person name="Oliveira U."/>
            <person name="Santos F.R."/>
            <person name="Vidigal T.H.D.A."/>
            <person name="Brescovit A.D."/>
            <person name="Santos A.J."/>
        </authorList>
    </citation>
    <scope>NUCLEOTIDE SEQUENCE</scope>
    <source>
        <tissue evidence="1">Shoot tissue taken approximately 20 cm above the soil surface</tissue>
    </source>
</reference>
<reference evidence="1" key="2">
    <citation type="journal article" date="2015" name="Data Brief">
        <title>Shoot transcriptome of the giant reed, Arundo donax.</title>
        <authorList>
            <person name="Barrero R.A."/>
            <person name="Guerrero F.D."/>
            <person name="Moolhuijzen P."/>
            <person name="Goolsby J.A."/>
            <person name="Tidwell J."/>
            <person name="Bellgard S.E."/>
            <person name="Bellgard M.I."/>
        </authorList>
    </citation>
    <scope>NUCLEOTIDE SEQUENCE</scope>
    <source>
        <tissue evidence="1">Shoot tissue taken approximately 20 cm above the soil surface</tissue>
    </source>
</reference>
<organism evidence="1">
    <name type="scientific">Arundo donax</name>
    <name type="common">Giant reed</name>
    <name type="synonym">Donax arundinaceus</name>
    <dbReference type="NCBI Taxonomy" id="35708"/>
    <lineage>
        <taxon>Eukaryota</taxon>
        <taxon>Viridiplantae</taxon>
        <taxon>Streptophyta</taxon>
        <taxon>Embryophyta</taxon>
        <taxon>Tracheophyta</taxon>
        <taxon>Spermatophyta</taxon>
        <taxon>Magnoliopsida</taxon>
        <taxon>Liliopsida</taxon>
        <taxon>Poales</taxon>
        <taxon>Poaceae</taxon>
        <taxon>PACMAD clade</taxon>
        <taxon>Arundinoideae</taxon>
        <taxon>Arundineae</taxon>
        <taxon>Arundo</taxon>
    </lineage>
</organism>
<accession>A0A0A9HAT6</accession>